<dbReference type="HOGENOM" id="CLU_046737_12_4_2"/>
<dbReference type="InterPro" id="IPR008978">
    <property type="entry name" value="HSP20-like_chaperone"/>
</dbReference>
<gene>
    <name evidence="5" type="ordered locus">Metbo_1041</name>
</gene>
<dbReference type="InterPro" id="IPR031107">
    <property type="entry name" value="Small_HSP"/>
</dbReference>
<protein>
    <submittedName>
        <fullName evidence="5">Heat shock protein Hsp20</fullName>
    </submittedName>
</protein>
<evidence type="ECO:0000259" key="4">
    <source>
        <dbReference type="PROSITE" id="PS01031"/>
    </source>
</evidence>
<dbReference type="PANTHER" id="PTHR11527">
    <property type="entry name" value="HEAT-SHOCK PROTEIN 20 FAMILY MEMBER"/>
    <property type="match status" value="1"/>
</dbReference>
<dbReference type="Proteomes" id="UP000007490">
    <property type="component" value="Chromosome"/>
</dbReference>
<sequence length="166" mass="19026">MSEKNLKLKPNETATEESILDEESEVENELTTSERSINDILSTLKDKQEEFSQMISDYSIFNKRTLVDVIESTDSITIIADLPRLKNQDIEIAISEDSVDICAEMQEENTENVNYILRERSYGKIRRSIKLPSKVVAKDAEGTYKDAVLTIKLPKKQKNILRLKID</sequence>
<organism evidence="5 6">
    <name type="scientific">Methanobacterium lacus (strain AL-21)</name>
    <dbReference type="NCBI Taxonomy" id="877455"/>
    <lineage>
        <taxon>Archaea</taxon>
        <taxon>Methanobacteriati</taxon>
        <taxon>Methanobacteriota</taxon>
        <taxon>Methanomada group</taxon>
        <taxon>Methanobacteria</taxon>
        <taxon>Methanobacteriales</taxon>
        <taxon>Methanobacteriaceae</taxon>
        <taxon>Methanobacterium</taxon>
    </lineage>
</organism>
<reference evidence="6" key="1">
    <citation type="submission" date="2011-02" db="EMBL/GenBank/DDBJ databases">
        <title>Complete sequence of Methanobacterium sp. AL-21.</title>
        <authorList>
            <consortium name="US DOE Joint Genome Institute"/>
            <person name="Lucas S."/>
            <person name="Copeland A."/>
            <person name="Lapidus A."/>
            <person name="Cheng J.-F."/>
            <person name="Goodwin L."/>
            <person name="Pitluck S."/>
            <person name="Chertkov O."/>
            <person name="Detter J.C."/>
            <person name="Han C."/>
            <person name="Tapia R."/>
            <person name="Land M."/>
            <person name="Hauser L."/>
            <person name="Kyrpides N."/>
            <person name="Ivanova N."/>
            <person name="Mikhailova N."/>
            <person name="Pagani I."/>
            <person name="Cadillo-Quiroz H."/>
            <person name="Imachi H."/>
            <person name="Zinder S."/>
            <person name="Liu W."/>
            <person name="Woyke T."/>
        </authorList>
    </citation>
    <scope>NUCLEOTIDE SEQUENCE [LARGE SCALE GENOMIC DNA]</scope>
    <source>
        <strain evidence="6">AL-21</strain>
    </source>
</reference>
<evidence type="ECO:0000256" key="2">
    <source>
        <dbReference type="RuleBase" id="RU003616"/>
    </source>
</evidence>
<dbReference type="eggNOG" id="arCOG01832">
    <property type="taxonomic scope" value="Archaea"/>
</dbReference>
<evidence type="ECO:0000256" key="3">
    <source>
        <dbReference type="SAM" id="MobiDB-lite"/>
    </source>
</evidence>
<comment type="similarity">
    <text evidence="1 2">Belongs to the small heat shock protein (HSP20) family.</text>
</comment>
<dbReference type="STRING" id="877455.Metbo_1041"/>
<feature type="domain" description="SHSP" evidence="4">
    <location>
        <begin position="56"/>
        <end position="166"/>
    </location>
</feature>
<reference evidence="5 6" key="2">
    <citation type="journal article" date="2014" name="Int. J. Syst. Evol. Microbiol.">
        <title>Methanobacterium paludis sp. nov. and a novel strain of Methanobacterium lacus isolated from northern peatlands.</title>
        <authorList>
            <person name="Cadillo-Quiroz H."/>
            <person name="Brauer S.L."/>
            <person name="Goodson N."/>
            <person name="Yavitt J.B."/>
            <person name="Zinder S.H."/>
        </authorList>
    </citation>
    <scope>NUCLEOTIDE SEQUENCE [LARGE SCALE GENOMIC DNA]</scope>
    <source>
        <strain evidence="5 6">AL-21</strain>
    </source>
</reference>
<dbReference type="GeneID" id="24964528"/>
<evidence type="ECO:0000313" key="6">
    <source>
        <dbReference type="Proteomes" id="UP000007490"/>
    </source>
</evidence>
<proteinExistence type="inferred from homology"/>
<dbReference type="InterPro" id="IPR002068">
    <property type="entry name" value="A-crystallin/Hsp20_dom"/>
</dbReference>
<dbReference type="PROSITE" id="PS01031">
    <property type="entry name" value="SHSP"/>
    <property type="match status" value="1"/>
</dbReference>
<dbReference type="Pfam" id="PF00011">
    <property type="entry name" value="HSP20"/>
    <property type="match status" value="1"/>
</dbReference>
<evidence type="ECO:0000256" key="1">
    <source>
        <dbReference type="PROSITE-ProRule" id="PRU00285"/>
    </source>
</evidence>
<dbReference type="EMBL" id="CP002551">
    <property type="protein sequence ID" value="ADZ09288.1"/>
    <property type="molecule type" value="Genomic_DNA"/>
</dbReference>
<feature type="region of interest" description="Disordered" evidence="3">
    <location>
        <begin position="1"/>
        <end position="32"/>
    </location>
</feature>
<dbReference type="AlphaFoldDB" id="F0TCL1"/>
<keyword evidence="6" id="KW-1185">Reference proteome</keyword>
<feature type="compositionally biased region" description="Acidic residues" evidence="3">
    <location>
        <begin position="14"/>
        <end position="28"/>
    </location>
</feature>
<accession>F0TCL1</accession>
<dbReference type="RefSeq" id="WP_013644639.1">
    <property type="nucleotide sequence ID" value="NC_015216.1"/>
</dbReference>
<dbReference type="KEGG" id="mel:Metbo_1041"/>
<dbReference type="SUPFAM" id="SSF49764">
    <property type="entry name" value="HSP20-like chaperones"/>
    <property type="match status" value="1"/>
</dbReference>
<dbReference type="OrthoDB" id="82573at2157"/>
<keyword evidence="5" id="KW-0346">Stress response</keyword>
<evidence type="ECO:0000313" key="5">
    <source>
        <dbReference type="EMBL" id="ADZ09288.1"/>
    </source>
</evidence>
<feature type="compositionally biased region" description="Basic and acidic residues" evidence="3">
    <location>
        <begin position="1"/>
        <end position="10"/>
    </location>
</feature>
<dbReference type="CDD" id="cd06464">
    <property type="entry name" value="ACD_sHsps-like"/>
    <property type="match status" value="1"/>
</dbReference>
<name>F0TCL1_METLA</name>
<dbReference type="Gene3D" id="2.60.40.790">
    <property type="match status" value="1"/>
</dbReference>